<dbReference type="Pfam" id="PF03747">
    <property type="entry name" value="ADP_ribosyl_GH"/>
    <property type="match status" value="1"/>
</dbReference>
<sequence>MSFPANYMEKLYGGWLGKVIGVVHGANIEGWSYERIEQTFGEISEYPFLFKHFAADDDINGPVFFMRALDDFDPQQITPREMGHTLLNYAAEGHGFFWWGGYGVSTEHTAYMNVKNGIPAPLSGSIEQNGKTTAEQIGGQIFSDCWGLVCPGNPAKAADLAAMMSSVTHDGDGIRGGRFIAACIASAFVNSRIEDIIADGLSVIEADSDYATMVRDVVAFYDHHPGIQWREAFSYVLEKYGYQHYEGVCHIIPNAAVIVLSMLYGQGDFSRTINICNMCGWDTDCNVGNVGAILGVLCGPGGIDRKWTEPINDFVCLSGTIGSLNLQTIPQITAYTAKLACKLHGESIDGWDPIIHDDSTHYLHFELPGSTHALEWTYKGNDRIILTNTDCEAYRGRRSLQLTAPSVFTGTTFDLYFLTYAKPADFDDSRYDPDLSPTVYPGQKVDAYLKLDESVGPGLHVRLFAEDDATGRRMYSEHFILNGDWQRVSYQIPAAENVMIRKLGLEFTVSGDASLREKSFPLKCFLDEWKVYGAADYGTDFSSGRLEKWNAIHQTVSQLTYLRGIWRLEEGRLAGGHGYDIAECYTGSHGWEDYVFKARLTPLKGEHHHLLFRVQGAMRSYAVGFAPDHTLCLYKNFEGYRKLQACSFHWENRVEYELQVSVVGSQIDIAVNGAPLLQYRDEDLPYLRGSIGFGNSHGSRTAYSYYEVRPVMKSGK</sequence>
<dbReference type="Gene3D" id="2.60.120.560">
    <property type="entry name" value="Exo-inulinase, domain 1"/>
    <property type="match status" value="1"/>
</dbReference>
<protein>
    <recommendedName>
        <fullName evidence="3">ADP-ribosylglycohydrolase</fullName>
    </recommendedName>
</protein>
<evidence type="ECO:0000313" key="2">
    <source>
        <dbReference type="Proteomes" id="UP000608420"/>
    </source>
</evidence>
<name>A0ABQ1VV17_9BACL</name>
<reference evidence="2" key="1">
    <citation type="journal article" date="2019" name="Int. J. Syst. Evol. Microbiol.">
        <title>The Global Catalogue of Microorganisms (GCM) 10K type strain sequencing project: providing services to taxonomists for standard genome sequencing and annotation.</title>
        <authorList>
            <consortium name="The Broad Institute Genomics Platform"/>
            <consortium name="The Broad Institute Genome Sequencing Center for Infectious Disease"/>
            <person name="Wu L."/>
            <person name="Ma J."/>
        </authorList>
    </citation>
    <scope>NUCLEOTIDE SEQUENCE [LARGE SCALE GENOMIC DNA]</scope>
    <source>
        <strain evidence="2">CGMCC 1.15420</strain>
    </source>
</reference>
<accession>A0ABQ1VV17</accession>
<comment type="caution">
    <text evidence="1">The sequence shown here is derived from an EMBL/GenBank/DDBJ whole genome shotgun (WGS) entry which is preliminary data.</text>
</comment>
<dbReference type="Proteomes" id="UP000608420">
    <property type="component" value="Unassembled WGS sequence"/>
</dbReference>
<evidence type="ECO:0000313" key="1">
    <source>
        <dbReference type="EMBL" id="GGF97857.1"/>
    </source>
</evidence>
<dbReference type="EMBL" id="BMIW01000011">
    <property type="protein sequence ID" value="GGF97857.1"/>
    <property type="molecule type" value="Genomic_DNA"/>
</dbReference>
<dbReference type="RefSeq" id="WP_120464463.1">
    <property type="nucleotide sequence ID" value="NZ_BMIW01000011.1"/>
</dbReference>
<keyword evidence="2" id="KW-1185">Reference proteome</keyword>
<proteinExistence type="predicted"/>
<gene>
    <name evidence="1" type="ORF">GCM10010913_19520</name>
</gene>
<organism evidence="1 2">
    <name type="scientific">Paenibacillus aceti</name>
    <dbReference type="NCBI Taxonomy" id="1820010"/>
    <lineage>
        <taxon>Bacteria</taxon>
        <taxon>Bacillati</taxon>
        <taxon>Bacillota</taxon>
        <taxon>Bacilli</taxon>
        <taxon>Bacillales</taxon>
        <taxon>Paenibacillaceae</taxon>
        <taxon>Paenibacillus</taxon>
    </lineage>
</organism>
<dbReference type="Gene3D" id="1.10.4080.10">
    <property type="entry name" value="ADP-ribosylation/Crystallin J1"/>
    <property type="match status" value="1"/>
</dbReference>
<dbReference type="InterPro" id="IPR005502">
    <property type="entry name" value="Ribosyl_crysJ1"/>
</dbReference>
<dbReference type="InterPro" id="IPR036705">
    <property type="entry name" value="Ribosyl_crysJ1_sf"/>
</dbReference>
<dbReference type="SUPFAM" id="SSF101478">
    <property type="entry name" value="ADP-ribosylglycohydrolase"/>
    <property type="match status" value="1"/>
</dbReference>
<dbReference type="Gene3D" id="2.60.120.260">
    <property type="entry name" value="Galactose-binding domain-like"/>
    <property type="match status" value="1"/>
</dbReference>
<evidence type="ECO:0008006" key="3">
    <source>
        <dbReference type="Google" id="ProtNLM"/>
    </source>
</evidence>